<keyword evidence="2" id="KW-1185">Reference proteome</keyword>
<reference evidence="1" key="1">
    <citation type="submission" date="2023-08" db="EMBL/GenBank/DDBJ databases">
        <title>A de novo genome assembly of Solanum verrucosum Schlechtendal, a Mexican diploid species geographically isolated from the other diploid A-genome species in potato relatives.</title>
        <authorList>
            <person name="Hosaka K."/>
        </authorList>
    </citation>
    <scope>NUCLEOTIDE SEQUENCE</scope>
    <source>
        <tissue evidence="1">Young leaves</tissue>
    </source>
</reference>
<protein>
    <submittedName>
        <fullName evidence="1">Uncharacterized protein</fullName>
    </submittedName>
</protein>
<evidence type="ECO:0000313" key="1">
    <source>
        <dbReference type="EMBL" id="WMV51158.1"/>
    </source>
</evidence>
<dbReference type="Proteomes" id="UP001234989">
    <property type="component" value="Chromosome 10"/>
</dbReference>
<sequence>MVFKWRSLLRCRLRA</sequence>
<gene>
    <name evidence="1" type="ORF">MTR67_044543</name>
</gene>
<organism evidence="1 2">
    <name type="scientific">Solanum verrucosum</name>
    <dbReference type="NCBI Taxonomy" id="315347"/>
    <lineage>
        <taxon>Eukaryota</taxon>
        <taxon>Viridiplantae</taxon>
        <taxon>Streptophyta</taxon>
        <taxon>Embryophyta</taxon>
        <taxon>Tracheophyta</taxon>
        <taxon>Spermatophyta</taxon>
        <taxon>Magnoliopsida</taxon>
        <taxon>eudicotyledons</taxon>
        <taxon>Gunneridae</taxon>
        <taxon>Pentapetalae</taxon>
        <taxon>asterids</taxon>
        <taxon>lamiids</taxon>
        <taxon>Solanales</taxon>
        <taxon>Solanaceae</taxon>
        <taxon>Solanoideae</taxon>
        <taxon>Solaneae</taxon>
        <taxon>Solanum</taxon>
    </lineage>
</organism>
<accession>A0AAF0UQQ8</accession>
<evidence type="ECO:0000313" key="2">
    <source>
        <dbReference type="Proteomes" id="UP001234989"/>
    </source>
</evidence>
<dbReference type="EMBL" id="CP133621">
    <property type="protein sequence ID" value="WMV51158.1"/>
    <property type="molecule type" value="Genomic_DNA"/>
</dbReference>
<proteinExistence type="predicted"/>
<name>A0AAF0UQQ8_SOLVR</name>